<evidence type="ECO:0000313" key="4">
    <source>
        <dbReference type="Proteomes" id="UP000266723"/>
    </source>
</evidence>
<dbReference type="InterPro" id="IPR012340">
    <property type="entry name" value="NA-bd_OB-fold"/>
</dbReference>
<evidence type="ECO:0000313" key="3">
    <source>
        <dbReference type="EMBL" id="KAF3534174.1"/>
    </source>
</evidence>
<dbReference type="EMBL" id="QGKV02001507">
    <property type="protein sequence ID" value="KAF3534174.1"/>
    <property type="molecule type" value="Genomic_DNA"/>
</dbReference>
<evidence type="ECO:0000256" key="1">
    <source>
        <dbReference type="SAM" id="MobiDB-lite"/>
    </source>
</evidence>
<protein>
    <submittedName>
        <fullName evidence="3">Uncharacterized protein</fullName>
    </submittedName>
</protein>
<feature type="compositionally biased region" description="Low complexity" evidence="1">
    <location>
        <begin position="295"/>
        <end position="305"/>
    </location>
</feature>
<gene>
    <name evidence="3" type="ORF">DY000_02040493</name>
</gene>
<dbReference type="Proteomes" id="UP000266723">
    <property type="component" value="Unassembled WGS sequence"/>
</dbReference>
<keyword evidence="2" id="KW-0472">Membrane</keyword>
<name>A0ABQ7BN88_BRACR</name>
<reference evidence="3 4" key="1">
    <citation type="journal article" date="2020" name="BMC Genomics">
        <title>Intraspecific diversification of the crop wild relative Brassica cretica Lam. using demographic model selection.</title>
        <authorList>
            <person name="Kioukis A."/>
            <person name="Michalopoulou V.A."/>
            <person name="Briers L."/>
            <person name="Pirintsos S."/>
            <person name="Studholme D.J."/>
            <person name="Pavlidis P."/>
            <person name="Sarris P.F."/>
        </authorList>
    </citation>
    <scope>NUCLEOTIDE SEQUENCE [LARGE SCALE GENOMIC DNA]</scope>
    <source>
        <strain evidence="4">cv. PFS-1207/04</strain>
    </source>
</reference>
<keyword evidence="2" id="KW-1133">Transmembrane helix</keyword>
<keyword evidence="2" id="KW-0812">Transmembrane</keyword>
<feature type="transmembrane region" description="Helical" evidence="2">
    <location>
        <begin position="253"/>
        <end position="277"/>
    </location>
</feature>
<accession>A0ABQ7BN88</accession>
<keyword evidence="4" id="KW-1185">Reference proteome</keyword>
<feature type="region of interest" description="Disordered" evidence="1">
    <location>
        <begin position="291"/>
        <end position="327"/>
    </location>
</feature>
<dbReference type="Gene3D" id="2.40.50.140">
    <property type="entry name" value="Nucleic acid-binding proteins"/>
    <property type="match status" value="1"/>
</dbReference>
<sequence length="327" mass="35937">MYSSDVVVSQSDITQPLMLSDLVILGFIPSAHADHYRPSLVDGSIIKLDRKFDHLQALPNTNLKLSDVVVQIRYVQGSDLNNAAATTRLVVRLLIEPERRCSNVSRSPNTGDKTQSVMVVTTVNPKIFGDNLYLNTIPATKFYFDTNLPAIRKFTASLGGAAGEIGTLSSPTLMREADFICKARIVEVLHQNGWPFVACTGCNRSWTNMALLFVATNAFLPTLPRFRVELSVDDGNDNATFVVFDMSSLREMLLIWVMSCMFFSFTYTLHLSIFTIVTVTLNNQAPVVEGEGGETAASASNTAAAGDDEPNPPGFEAIENSRKRTRE</sequence>
<organism evidence="3 4">
    <name type="scientific">Brassica cretica</name>
    <name type="common">Mustard</name>
    <dbReference type="NCBI Taxonomy" id="69181"/>
    <lineage>
        <taxon>Eukaryota</taxon>
        <taxon>Viridiplantae</taxon>
        <taxon>Streptophyta</taxon>
        <taxon>Embryophyta</taxon>
        <taxon>Tracheophyta</taxon>
        <taxon>Spermatophyta</taxon>
        <taxon>Magnoliopsida</taxon>
        <taxon>eudicotyledons</taxon>
        <taxon>Gunneridae</taxon>
        <taxon>Pentapetalae</taxon>
        <taxon>rosids</taxon>
        <taxon>malvids</taxon>
        <taxon>Brassicales</taxon>
        <taxon>Brassicaceae</taxon>
        <taxon>Brassiceae</taxon>
        <taxon>Brassica</taxon>
    </lineage>
</organism>
<evidence type="ECO:0000256" key="2">
    <source>
        <dbReference type="SAM" id="Phobius"/>
    </source>
</evidence>
<proteinExistence type="predicted"/>
<comment type="caution">
    <text evidence="3">The sequence shown here is derived from an EMBL/GenBank/DDBJ whole genome shotgun (WGS) entry which is preliminary data.</text>
</comment>